<evidence type="ECO:0000313" key="2">
    <source>
        <dbReference type="EMBL" id="QJA52032.1"/>
    </source>
</evidence>
<name>A0A6H1ZX41_9ZZZZ</name>
<dbReference type="InterPro" id="IPR018774">
    <property type="entry name" value="Phage_Mu_GpT"/>
</dbReference>
<dbReference type="Pfam" id="PF10124">
    <property type="entry name" value="Mu-like_gpT"/>
    <property type="match status" value="1"/>
</dbReference>
<dbReference type="EMBL" id="MT144307">
    <property type="protein sequence ID" value="QJA52032.1"/>
    <property type="molecule type" value="Genomic_DNA"/>
</dbReference>
<sequence>MISSNWARALESNIKQYVEDGYNEHSDWSTEIYNVENDSSGILRYHNAFGPASVPKSSEGGTSTELNISNGYETLVRPQIFKGKMPITEELVRWNKYKGDILNRSKSLGAAAIQSVNRYAARPFIGGFTSTVTSYGDAEELFSTSHDRIDGGTAGSNASSSGITLTEANLETALIAMREQVSDTGRVLAIGYNDNLVLMVPNNLEKEAQIITASTKRSGTPNNDLNWYQGKCSVFVNPFIGANVTDMDGTAGSNTAWFLLARGVHQLRFIWDVHPSYKMWEEEDTNTLYTQVYLSCSNAWTDYRGTYGSKGDGLTYSS</sequence>
<gene>
    <name evidence="2" type="ORF">TM448A02447_0006</name>
</gene>
<reference evidence="2" key="1">
    <citation type="submission" date="2020-03" db="EMBL/GenBank/DDBJ databases">
        <title>The deep terrestrial virosphere.</title>
        <authorList>
            <person name="Holmfeldt K."/>
            <person name="Nilsson E."/>
            <person name="Simone D."/>
            <person name="Lopez-Fernandez M."/>
            <person name="Wu X."/>
            <person name="de Brujin I."/>
            <person name="Lundin D."/>
            <person name="Andersson A."/>
            <person name="Bertilsson S."/>
            <person name="Dopson M."/>
        </authorList>
    </citation>
    <scope>NUCLEOTIDE SEQUENCE</scope>
    <source>
        <strain evidence="2">TM448A02447</strain>
    </source>
</reference>
<dbReference type="AlphaFoldDB" id="A0A6H1ZX41"/>
<accession>A0A6H1ZX41</accession>
<protein>
    <submittedName>
        <fullName evidence="2">Putative capsid protein</fullName>
    </submittedName>
</protein>
<evidence type="ECO:0000259" key="1">
    <source>
        <dbReference type="Pfam" id="PF10124"/>
    </source>
</evidence>
<proteinExistence type="predicted"/>
<organism evidence="2">
    <name type="scientific">viral metagenome</name>
    <dbReference type="NCBI Taxonomy" id="1070528"/>
    <lineage>
        <taxon>unclassified sequences</taxon>
        <taxon>metagenomes</taxon>
        <taxon>organismal metagenomes</taxon>
    </lineage>
</organism>
<feature type="domain" description="Bacteriophage Mu GpT" evidence="1">
    <location>
        <begin position="161"/>
        <end position="240"/>
    </location>
</feature>